<proteinExistence type="inferred from homology"/>
<dbReference type="InterPro" id="IPR002347">
    <property type="entry name" value="SDR_fam"/>
</dbReference>
<gene>
    <name evidence="3" type="ORF">GGR43_002572</name>
</gene>
<dbReference type="PROSITE" id="PS51257">
    <property type="entry name" value="PROKAR_LIPOPROTEIN"/>
    <property type="match status" value="1"/>
</dbReference>
<name>A0A7W6FRB2_9SPHN</name>
<dbReference type="EMBL" id="JACIDT010000008">
    <property type="protein sequence ID" value="MBB3926849.1"/>
    <property type="molecule type" value="Genomic_DNA"/>
</dbReference>
<comment type="similarity">
    <text evidence="1">Belongs to the short-chain dehydrogenases/reductases (SDR) family.</text>
</comment>
<dbReference type="PRINTS" id="PR00081">
    <property type="entry name" value="GDHRDH"/>
</dbReference>
<accession>A0A7W6FRB2</accession>
<protein>
    <submittedName>
        <fullName evidence="3">NAD(P)-dependent dehydrogenase (Short-subunit alcohol dehydrogenase family)</fullName>
    </submittedName>
</protein>
<dbReference type="PANTHER" id="PTHR43669">
    <property type="entry name" value="5-KETO-D-GLUCONATE 5-REDUCTASE"/>
    <property type="match status" value="1"/>
</dbReference>
<dbReference type="InterPro" id="IPR036291">
    <property type="entry name" value="NAD(P)-bd_dom_sf"/>
</dbReference>
<organism evidence="3 4">
    <name type="scientific">Sphingobium jiangsuense</name>
    <dbReference type="NCBI Taxonomy" id="870476"/>
    <lineage>
        <taxon>Bacteria</taxon>
        <taxon>Pseudomonadati</taxon>
        <taxon>Pseudomonadota</taxon>
        <taxon>Alphaproteobacteria</taxon>
        <taxon>Sphingomonadales</taxon>
        <taxon>Sphingomonadaceae</taxon>
        <taxon>Sphingobium</taxon>
    </lineage>
</organism>
<sequence length="120" mass="12758">MTTGRLYGKRVLITGAASGIGLACARQMAREGAQILLTDITIEAGEAAARAIGPSARFRHLDVSEEQDWERAADTVPRLLGGLDILVNNAGMGIGGDITRLALKDWRRQQAVILDGAFLA</sequence>
<evidence type="ECO:0000313" key="3">
    <source>
        <dbReference type="EMBL" id="MBB3926849.1"/>
    </source>
</evidence>
<dbReference type="GO" id="GO:0016491">
    <property type="term" value="F:oxidoreductase activity"/>
    <property type="evidence" value="ECO:0007669"/>
    <property type="project" value="UniProtKB-KW"/>
</dbReference>
<comment type="caution">
    <text evidence="3">The sequence shown here is derived from an EMBL/GenBank/DDBJ whole genome shotgun (WGS) entry which is preliminary data.</text>
</comment>
<dbReference type="SUPFAM" id="SSF51735">
    <property type="entry name" value="NAD(P)-binding Rossmann-fold domains"/>
    <property type="match status" value="1"/>
</dbReference>
<evidence type="ECO:0000256" key="2">
    <source>
        <dbReference type="ARBA" id="ARBA00023002"/>
    </source>
</evidence>
<reference evidence="3 4" key="1">
    <citation type="submission" date="2020-08" db="EMBL/GenBank/DDBJ databases">
        <title>Genomic Encyclopedia of Type Strains, Phase IV (KMG-IV): sequencing the most valuable type-strain genomes for metagenomic binning, comparative biology and taxonomic classification.</title>
        <authorList>
            <person name="Goeker M."/>
        </authorList>
    </citation>
    <scope>NUCLEOTIDE SEQUENCE [LARGE SCALE GENOMIC DNA]</scope>
    <source>
        <strain evidence="3 4">DSM 26189</strain>
    </source>
</reference>
<dbReference type="Gene3D" id="3.40.50.720">
    <property type="entry name" value="NAD(P)-binding Rossmann-like Domain"/>
    <property type="match status" value="1"/>
</dbReference>
<dbReference type="AlphaFoldDB" id="A0A7W6FRB2"/>
<dbReference type="Pfam" id="PF00106">
    <property type="entry name" value="adh_short"/>
    <property type="match status" value="1"/>
</dbReference>
<keyword evidence="4" id="KW-1185">Reference proteome</keyword>
<evidence type="ECO:0000256" key="1">
    <source>
        <dbReference type="ARBA" id="ARBA00006484"/>
    </source>
</evidence>
<evidence type="ECO:0000313" key="4">
    <source>
        <dbReference type="Proteomes" id="UP000571950"/>
    </source>
</evidence>
<dbReference type="Proteomes" id="UP000571950">
    <property type="component" value="Unassembled WGS sequence"/>
</dbReference>
<keyword evidence="2" id="KW-0560">Oxidoreductase</keyword>
<dbReference type="PANTHER" id="PTHR43669:SF14">
    <property type="entry name" value="OXIDOREDUCTASE"/>
    <property type="match status" value="1"/>
</dbReference>